<evidence type="ECO:0000259" key="5">
    <source>
        <dbReference type="PROSITE" id="PS01124"/>
    </source>
</evidence>
<dbReference type="InterPro" id="IPR050204">
    <property type="entry name" value="AraC_XylS_family_regulators"/>
</dbReference>
<dbReference type="InterPro" id="IPR018060">
    <property type="entry name" value="HTH_AraC"/>
</dbReference>
<dbReference type="PANTHER" id="PTHR46796">
    <property type="entry name" value="HTH-TYPE TRANSCRIPTIONAL ACTIVATOR RHAS-RELATED"/>
    <property type="match status" value="1"/>
</dbReference>
<keyword evidence="7" id="KW-1185">Reference proteome</keyword>
<sequence length="342" mass="38018">MVEKPEQSSDNHGVRTDRFTTDVHPPRQQFEVWREFVSSLMDVEPLGTPDQGFKARARAFVLGDMHLVSSTMDPMTYSHEMKHVAKSGIDHWCLSLIKKGQVSCTAGDRVLKSSAEDLHVKSLAYSFAGQMTGTESVCIFLSRDRHPELTTLLDSVSHQLLQGPISLILKDFILTADKYAENLKVSEVPAMVETLTLLLSAAVTNTADSLVEAEVSITAGRLNLARKYIQENLGSPDLDADSICRALEISRRQLYYLFEARGGVVNFIRQKRLAACCRAIADPRDQRLISTIAYAYGFTNQALFSRQFLAEYGFRPSEARAAGMTGHLPRPTPASSFAEWLV</sequence>
<evidence type="ECO:0000256" key="2">
    <source>
        <dbReference type="ARBA" id="ARBA00023125"/>
    </source>
</evidence>
<dbReference type="Proteomes" id="UP000759443">
    <property type="component" value="Unassembled WGS sequence"/>
</dbReference>
<protein>
    <submittedName>
        <fullName evidence="6">AraC-like DNA-binding protein</fullName>
    </submittedName>
</protein>
<organism evidence="6 7">
    <name type="scientific">Rhizobium halophytocola</name>
    <dbReference type="NCBI Taxonomy" id="735519"/>
    <lineage>
        <taxon>Bacteria</taxon>
        <taxon>Pseudomonadati</taxon>
        <taxon>Pseudomonadota</taxon>
        <taxon>Alphaproteobacteria</taxon>
        <taxon>Hyphomicrobiales</taxon>
        <taxon>Rhizobiaceae</taxon>
        <taxon>Rhizobium/Agrobacterium group</taxon>
        <taxon>Rhizobium</taxon>
    </lineage>
</organism>
<evidence type="ECO:0000313" key="6">
    <source>
        <dbReference type="EMBL" id="MBP1851555.1"/>
    </source>
</evidence>
<evidence type="ECO:0000256" key="1">
    <source>
        <dbReference type="ARBA" id="ARBA00023015"/>
    </source>
</evidence>
<feature type="domain" description="HTH araC/xylS-type" evidence="5">
    <location>
        <begin position="223"/>
        <end position="322"/>
    </location>
</feature>
<proteinExistence type="predicted"/>
<dbReference type="RefSeq" id="WP_209946413.1">
    <property type="nucleotide sequence ID" value="NZ_JAGGJU010000008.1"/>
</dbReference>
<dbReference type="EMBL" id="JAGGJU010000008">
    <property type="protein sequence ID" value="MBP1851555.1"/>
    <property type="molecule type" value="Genomic_DNA"/>
</dbReference>
<name>A0ABS4E0U8_9HYPH</name>
<dbReference type="InterPro" id="IPR009057">
    <property type="entry name" value="Homeodomain-like_sf"/>
</dbReference>
<keyword evidence="2" id="KW-0238">DNA-binding</keyword>
<dbReference type="SUPFAM" id="SSF46689">
    <property type="entry name" value="Homeodomain-like"/>
    <property type="match status" value="1"/>
</dbReference>
<reference evidence="6 7" key="1">
    <citation type="submission" date="2021-03" db="EMBL/GenBank/DDBJ databases">
        <title>Genomic Encyclopedia of Type Strains, Phase IV (KMG-IV): sequencing the most valuable type-strain genomes for metagenomic binning, comparative biology and taxonomic classification.</title>
        <authorList>
            <person name="Goeker M."/>
        </authorList>
    </citation>
    <scope>NUCLEOTIDE SEQUENCE [LARGE SCALE GENOMIC DNA]</scope>
    <source>
        <strain evidence="6 7">DSM 21600</strain>
    </source>
</reference>
<feature type="region of interest" description="Disordered" evidence="4">
    <location>
        <begin position="1"/>
        <end position="21"/>
    </location>
</feature>
<dbReference type="Pfam" id="PF12833">
    <property type="entry name" value="HTH_18"/>
    <property type="match status" value="1"/>
</dbReference>
<dbReference type="Gene3D" id="1.10.10.60">
    <property type="entry name" value="Homeodomain-like"/>
    <property type="match status" value="1"/>
</dbReference>
<evidence type="ECO:0000256" key="4">
    <source>
        <dbReference type="SAM" id="MobiDB-lite"/>
    </source>
</evidence>
<gene>
    <name evidence="6" type="ORF">J2Z17_003003</name>
</gene>
<keyword evidence="3" id="KW-0804">Transcription</keyword>
<evidence type="ECO:0000313" key="7">
    <source>
        <dbReference type="Proteomes" id="UP000759443"/>
    </source>
</evidence>
<dbReference type="PANTHER" id="PTHR46796:SF6">
    <property type="entry name" value="ARAC SUBFAMILY"/>
    <property type="match status" value="1"/>
</dbReference>
<dbReference type="SMART" id="SM00342">
    <property type="entry name" value="HTH_ARAC"/>
    <property type="match status" value="1"/>
</dbReference>
<accession>A0ABS4E0U8</accession>
<evidence type="ECO:0000256" key="3">
    <source>
        <dbReference type="ARBA" id="ARBA00023163"/>
    </source>
</evidence>
<keyword evidence="1" id="KW-0805">Transcription regulation</keyword>
<dbReference type="PROSITE" id="PS01124">
    <property type="entry name" value="HTH_ARAC_FAMILY_2"/>
    <property type="match status" value="1"/>
</dbReference>
<comment type="caution">
    <text evidence="6">The sequence shown here is derived from an EMBL/GenBank/DDBJ whole genome shotgun (WGS) entry which is preliminary data.</text>
</comment>